<dbReference type="AlphaFoldDB" id="A0A7X5V1L4"/>
<proteinExistence type="predicted"/>
<dbReference type="EMBL" id="JAASQV010000002">
    <property type="protein sequence ID" value="NIJ65860.1"/>
    <property type="molecule type" value="Genomic_DNA"/>
</dbReference>
<keyword evidence="1" id="KW-1133">Transmembrane helix</keyword>
<dbReference type="Proteomes" id="UP000564677">
    <property type="component" value="Unassembled WGS sequence"/>
</dbReference>
<organism evidence="2 3">
    <name type="scientific">Sphingomonas leidyi</name>
    <dbReference type="NCBI Taxonomy" id="68569"/>
    <lineage>
        <taxon>Bacteria</taxon>
        <taxon>Pseudomonadati</taxon>
        <taxon>Pseudomonadota</taxon>
        <taxon>Alphaproteobacteria</taxon>
        <taxon>Sphingomonadales</taxon>
        <taxon>Sphingomonadaceae</taxon>
        <taxon>Sphingomonas</taxon>
    </lineage>
</organism>
<keyword evidence="1" id="KW-0472">Membrane</keyword>
<reference evidence="2 3" key="1">
    <citation type="submission" date="2020-03" db="EMBL/GenBank/DDBJ databases">
        <title>Genomic Encyclopedia of Type Strains, Phase IV (KMG-IV): sequencing the most valuable type-strain genomes for metagenomic binning, comparative biology and taxonomic classification.</title>
        <authorList>
            <person name="Goeker M."/>
        </authorList>
    </citation>
    <scope>NUCLEOTIDE SEQUENCE [LARGE SCALE GENOMIC DNA]</scope>
    <source>
        <strain evidence="2 3">DSM 4733</strain>
    </source>
</reference>
<evidence type="ECO:0000313" key="2">
    <source>
        <dbReference type="EMBL" id="NIJ65860.1"/>
    </source>
</evidence>
<evidence type="ECO:0008006" key="4">
    <source>
        <dbReference type="Google" id="ProtNLM"/>
    </source>
</evidence>
<evidence type="ECO:0000256" key="1">
    <source>
        <dbReference type="SAM" id="Phobius"/>
    </source>
</evidence>
<dbReference type="RefSeq" id="WP_167300181.1">
    <property type="nucleotide sequence ID" value="NZ_JAASQV010000002.1"/>
</dbReference>
<gene>
    <name evidence="2" type="ORF">FHR20_002822</name>
</gene>
<accession>A0A7X5V1L4</accession>
<keyword evidence="3" id="KW-1185">Reference proteome</keyword>
<keyword evidence="1" id="KW-0812">Transmembrane</keyword>
<evidence type="ECO:0000313" key="3">
    <source>
        <dbReference type="Proteomes" id="UP000564677"/>
    </source>
</evidence>
<protein>
    <recommendedName>
        <fullName evidence="4">CPBP family intramembrane metalloprotease</fullName>
    </recommendedName>
</protein>
<comment type="caution">
    <text evidence="2">The sequence shown here is derived from an EMBL/GenBank/DDBJ whole genome shotgun (WGS) entry which is preliminary data.</text>
</comment>
<sequence>MSSIRGASQEGSPQIALTPMKFGRATRLALAYGIGIYLVVASFVFAWAALSGEIGGVEHRPAEMTPASVLVDIFLSPFLETILFSLLWALLGRWRGPWRWLALMLAFAAGWLAHGANVPSIATGMAFAILAHLYMRIRPAHGFRQAFAVTMGAHSVWNAMAVSTLHLIGA</sequence>
<feature type="transmembrane region" description="Helical" evidence="1">
    <location>
        <begin position="29"/>
        <end position="50"/>
    </location>
</feature>
<feature type="transmembrane region" description="Helical" evidence="1">
    <location>
        <begin position="70"/>
        <end position="91"/>
    </location>
</feature>
<name>A0A7X5V1L4_9SPHN</name>